<gene>
    <name evidence="2" type="ORF">AFUS01_LOCUS28000</name>
</gene>
<evidence type="ECO:0000256" key="1">
    <source>
        <dbReference type="SAM" id="MobiDB-lite"/>
    </source>
</evidence>
<protein>
    <submittedName>
        <fullName evidence="2">Uncharacterized protein</fullName>
    </submittedName>
</protein>
<dbReference type="EMBL" id="CAJVCH010394034">
    <property type="protein sequence ID" value="CAG7817428.1"/>
    <property type="molecule type" value="Genomic_DNA"/>
</dbReference>
<name>A0A8J2L822_9HEXA</name>
<feature type="compositionally biased region" description="Low complexity" evidence="1">
    <location>
        <begin position="1"/>
        <end position="20"/>
    </location>
</feature>
<feature type="non-terminal residue" evidence="2">
    <location>
        <position position="64"/>
    </location>
</feature>
<evidence type="ECO:0000313" key="3">
    <source>
        <dbReference type="Proteomes" id="UP000708208"/>
    </source>
</evidence>
<organism evidence="2 3">
    <name type="scientific">Allacma fusca</name>
    <dbReference type="NCBI Taxonomy" id="39272"/>
    <lineage>
        <taxon>Eukaryota</taxon>
        <taxon>Metazoa</taxon>
        <taxon>Ecdysozoa</taxon>
        <taxon>Arthropoda</taxon>
        <taxon>Hexapoda</taxon>
        <taxon>Collembola</taxon>
        <taxon>Symphypleona</taxon>
        <taxon>Sminthuridae</taxon>
        <taxon>Allacma</taxon>
    </lineage>
</organism>
<comment type="caution">
    <text evidence="2">The sequence shown here is derived from an EMBL/GenBank/DDBJ whole genome shotgun (WGS) entry which is preliminary data.</text>
</comment>
<feature type="region of interest" description="Disordered" evidence="1">
    <location>
        <begin position="1"/>
        <end position="64"/>
    </location>
</feature>
<proteinExistence type="predicted"/>
<keyword evidence="3" id="KW-1185">Reference proteome</keyword>
<evidence type="ECO:0000313" key="2">
    <source>
        <dbReference type="EMBL" id="CAG7817428.1"/>
    </source>
</evidence>
<reference evidence="2" key="1">
    <citation type="submission" date="2021-06" db="EMBL/GenBank/DDBJ databases">
        <authorList>
            <person name="Hodson N. C."/>
            <person name="Mongue J. A."/>
            <person name="Jaron S. K."/>
        </authorList>
    </citation>
    <scope>NUCLEOTIDE SEQUENCE</scope>
</reference>
<dbReference type="AlphaFoldDB" id="A0A8J2L822"/>
<sequence length="64" mass="6453">MGKGVVSSCSSSSFVKSSASLAPAQACQEPFLKKRSSPPPNVVSSGISGGKLDSERALVSPTLD</sequence>
<accession>A0A8J2L822</accession>
<dbReference type="Proteomes" id="UP000708208">
    <property type="component" value="Unassembled WGS sequence"/>
</dbReference>